<proteinExistence type="predicted"/>
<evidence type="ECO:0000313" key="2">
    <source>
        <dbReference type="EMBL" id="PPR99629.1"/>
    </source>
</evidence>
<name>A0A2P5X8F9_GOSBA</name>
<dbReference type="Proteomes" id="UP000239757">
    <property type="component" value="Unassembled WGS sequence"/>
</dbReference>
<feature type="signal peptide" evidence="1">
    <location>
        <begin position="1"/>
        <end position="17"/>
    </location>
</feature>
<organism evidence="2 3">
    <name type="scientific">Gossypium barbadense</name>
    <name type="common">Sea Island cotton</name>
    <name type="synonym">Hibiscus barbadensis</name>
    <dbReference type="NCBI Taxonomy" id="3634"/>
    <lineage>
        <taxon>Eukaryota</taxon>
        <taxon>Viridiplantae</taxon>
        <taxon>Streptophyta</taxon>
        <taxon>Embryophyta</taxon>
        <taxon>Tracheophyta</taxon>
        <taxon>Spermatophyta</taxon>
        <taxon>Magnoliopsida</taxon>
        <taxon>eudicotyledons</taxon>
        <taxon>Gunneridae</taxon>
        <taxon>Pentapetalae</taxon>
        <taxon>rosids</taxon>
        <taxon>malvids</taxon>
        <taxon>Malvales</taxon>
        <taxon>Malvaceae</taxon>
        <taxon>Malvoideae</taxon>
        <taxon>Gossypium</taxon>
    </lineage>
</organism>
<keyword evidence="1" id="KW-0732">Signal</keyword>
<feature type="chain" id="PRO_5015140173" evidence="1">
    <location>
        <begin position="18"/>
        <end position="81"/>
    </location>
</feature>
<sequence>MGLKRCVLVWVFCVVIALTFPFNGRSRELWDTSRKAEAPQTQFFATRILHQTGSYPWADGPNHYMTSGGLTVRPPMANGLE</sequence>
<dbReference type="AlphaFoldDB" id="A0A2P5X8F9"/>
<dbReference type="EMBL" id="KZ665462">
    <property type="protein sequence ID" value="PPR99629.1"/>
    <property type="molecule type" value="Genomic_DNA"/>
</dbReference>
<evidence type="ECO:0000313" key="3">
    <source>
        <dbReference type="Proteomes" id="UP000239757"/>
    </source>
</evidence>
<reference evidence="2 3" key="1">
    <citation type="submission" date="2015-01" db="EMBL/GenBank/DDBJ databases">
        <title>Genome of allotetraploid Gossypium barbadense reveals genomic plasticity and fiber elongation in cotton evolution.</title>
        <authorList>
            <person name="Chen X."/>
            <person name="Liu X."/>
            <person name="Zhao B."/>
            <person name="Zheng H."/>
            <person name="Hu Y."/>
            <person name="Lu G."/>
            <person name="Yang C."/>
            <person name="Chen J."/>
            <person name="Shan C."/>
            <person name="Zhang L."/>
            <person name="Zhou Y."/>
            <person name="Wang L."/>
            <person name="Guo W."/>
            <person name="Bai Y."/>
            <person name="Ruan J."/>
            <person name="Shangguan X."/>
            <person name="Mao Y."/>
            <person name="Jiang J."/>
            <person name="Zhu Y."/>
            <person name="Lei J."/>
            <person name="Kang H."/>
            <person name="Chen S."/>
            <person name="He X."/>
            <person name="Wang R."/>
            <person name="Wang Y."/>
            <person name="Chen J."/>
            <person name="Wang L."/>
            <person name="Yu S."/>
            <person name="Wang B."/>
            <person name="Wei J."/>
            <person name="Song S."/>
            <person name="Lu X."/>
            <person name="Gao Z."/>
            <person name="Gu W."/>
            <person name="Deng X."/>
            <person name="Ma D."/>
            <person name="Wang S."/>
            <person name="Liang W."/>
            <person name="Fang L."/>
            <person name="Cai C."/>
            <person name="Zhu X."/>
            <person name="Zhou B."/>
            <person name="Zhang Y."/>
            <person name="Chen Z."/>
            <person name="Xu S."/>
            <person name="Zhu R."/>
            <person name="Wang S."/>
            <person name="Zhang T."/>
            <person name="Zhao G."/>
        </authorList>
    </citation>
    <scope>NUCLEOTIDE SEQUENCE [LARGE SCALE GENOMIC DNA]</scope>
    <source>
        <strain evidence="3">cv. Xinhai21</strain>
        <tissue evidence="2">Leaf</tissue>
    </source>
</reference>
<protein>
    <submittedName>
        <fullName evidence="2">Uncharacterized protein</fullName>
    </submittedName>
</protein>
<accession>A0A2P5X8F9</accession>
<gene>
    <name evidence="2" type="ORF">GOBAR_AA21062</name>
</gene>
<evidence type="ECO:0000256" key="1">
    <source>
        <dbReference type="SAM" id="SignalP"/>
    </source>
</evidence>